<protein>
    <submittedName>
        <fullName evidence="8">Sigma-70 family RNA polymerase sigma factor</fullName>
    </submittedName>
</protein>
<keyword evidence="9" id="KW-1185">Reference proteome</keyword>
<dbReference type="SUPFAM" id="SSF88659">
    <property type="entry name" value="Sigma3 and sigma4 domains of RNA polymerase sigma factors"/>
    <property type="match status" value="1"/>
</dbReference>
<feature type="domain" description="RNA polymerase sigma-70 region 2" evidence="6">
    <location>
        <begin position="26"/>
        <end position="94"/>
    </location>
</feature>
<keyword evidence="4" id="KW-0238">DNA-binding</keyword>
<evidence type="ECO:0000259" key="7">
    <source>
        <dbReference type="Pfam" id="PF04545"/>
    </source>
</evidence>
<sequence>MNQDTDSPDQLLLRAGSGCSDSFSRLYDTCADALFGIALGITKNHAEAQEILQDAFVSIWKNAGRYDPSLGSATGWMIHLTRNLAIDRLRKRQRSDDLQRRFSEEKAVTDEDAEPPESPLIAAETARRVRKALSILPGDQRMALDLAFFEGCTQTEIAERLCEPLGTIKSRIRRALERVRTLLGENPVTD</sequence>
<evidence type="ECO:0000256" key="2">
    <source>
        <dbReference type="ARBA" id="ARBA00023015"/>
    </source>
</evidence>
<evidence type="ECO:0000313" key="8">
    <source>
        <dbReference type="EMBL" id="MEK7948899.1"/>
    </source>
</evidence>
<dbReference type="InterPro" id="IPR013324">
    <property type="entry name" value="RNA_pol_sigma_r3/r4-like"/>
</dbReference>
<dbReference type="Pfam" id="PF04542">
    <property type="entry name" value="Sigma70_r2"/>
    <property type="match status" value="1"/>
</dbReference>
<dbReference type="InterPro" id="IPR039425">
    <property type="entry name" value="RNA_pol_sigma-70-like"/>
</dbReference>
<keyword evidence="3" id="KW-0731">Sigma factor</keyword>
<evidence type="ECO:0000256" key="1">
    <source>
        <dbReference type="ARBA" id="ARBA00010641"/>
    </source>
</evidence>
<dbReference type="InterPro" id="IPR013325">
    <property type="entry name" value="RNA_pol_sigma_r2"/>
</dbReference>
<proteinExistence type="inferred from homology"/>
<dbReference type="Gene3D" id="1.10.10.10">
    <property type="entry name" value="Winged helix-like DNA-binding domain superfamily/Winged helix DNA-binding domain"/>
    <property type="match status" value="1"/>
</dbReference>
<dbReference type="NCBIfam" id="TIGR02937">
    <property type="entry name" value="sigma70-ECF"/>
    <property type="match status" value="1"/>
</dbReference>
<evidence type="ECO:0000259" key="6">
    <source>
        <dbReference type="Pfam" id="PF04542"/>
    </source>
</evidence>
<dbReference type="PANTHER" id="PTHR43133">
    <property type="entry name" value="RNA POLYMERASE ECF-TYPE SIGMA FACTO"/>
    <property type="match status" value="1"/>
</dbReference>
<dbReference type="CDD" id="cd06171">
    <property type="entry name" value="Sigma70_r4"/>
    <property type="match status" value="1"/>
</dbReference>
<dbReference type="Gene3D" id="1.10.1740.10">
    <property type="match status" value="1"/>
</dbReference>
<evidence type="ECO:0000256" key="5">
    <source>
        <dbReference type="ARBA" id="ARBA00023163"/>
    </source>
</evidence>
<evidence type="ECO:0000256" key="3">
    <source>
        <dbReference type="ARBA" id="ARBA00023082"/>
    </source>
</evidence>
<comment type="caution">
    <text evidence="8">The sequence shown here is derived from an EMBL/GenBank/DDBJ whole genome shotgun (WGS) entry which is preliminary data.</text>
</comment>
<dbReference type="Pfam" id="PF04545">
    <property type="entry name" value="Sigma70_r4"/>
    <property type="match status" value="1"/>
</dbReference>
<dbReference type="Proteomes" id="UP001371305">
    <property type="component" value="Unassembled WGS sequence"/>
</dbReference>
<dbReference type="InterPro" id="IPR014284">
    <property type="entry name" value="RNA_pol_sigma-70_dom"/>
</dbReference>
<dbReference type="InterPro" id="IPR007627">
    <property type="entry name" value="RNA_pol_sigma70_r2"/>
</dbReference>
<dbReference type="PANTHER" id="PTHR43133:SF62">
    <property type="entry name" value="RNA POLYMERASE SIGMA FACTOR SIGZ"/>
    <property type="match status" value="1"/>
</dbReference>
<keyword evidence="5" id="KW-0804">Transcription</keyword>
<comment type="similarity">
    <text evidence="1">Belongs to the sigma-70 factor family. ECF subfamily.</text>
</comment>
<name>A0ABU9AMH0_9BACT</name>
<feature type="domain" description="RNA polymerase sigma-70 region 4" evidence="7">
    <location>
        <begin position="132"/>
        <end position="180"/>
    </location>
</feature>
<evidence type="ECO:0000313" key="9">
    <source>
        <dbReference type="Proteomes" id="UP001371305"/>
    </source>
</evidence>
<accession>A0ABU9AMH0</accession>
<dbReference type="EMBL" id="JBBUKT010000001">
    <property type="protein sequence ID" value="MEK7948899.1"/>
    <property type="molecule type" value="Genomic_DNA"/>
</dbReference>
<organism evidence="8 9">
    <name type="scientific">Luteolibacter soli</name>
    <dbReference type="NCBI Taxonomy" id="3135280"/>
    <lineage>
        <taxon>Bacteria</taxon>
        <taxon>Pseudomonadati</taxon>
        <taxon>Verrucomicrobiota</taxon>
        <taxon>Verrucomicrobiia</taxon>
        <taxon>Verrucomicrobiales</taxon>
        <taxon>Verrucomicrobiaceae</taxon>
        <taxon>Luteolibacter</taxon>
    </lineage>
</organism>
<dbReference type="SUPFAM" id="SSF88946">
    <property type="entry name" value="Sigma2 domain of RNA polymerase sigma factors"/>
    <property type="match status" value="1"/>
</dbReference>
<dbReference type="InterPro" id="IPR007630">
    <property type="entry name" value="RNA_pol_sigma70_r4"/>
</dbReference>
<evidence type="ECO:0000256" key="4">
    <source>
        <dbReference type="ARBA" id="ARBA00023125"/>
    </source>
</evidence>
<dbReference type="InterPro" id="IPR036388">
    <property type="entry name" value="WH-like_DNA-bd_sf"/>
</dbReference>
<gene>
    <name evidence="8" type="ORF">WKV53_00245</name>
</gene>
<keyword evidence="2" id="KW-0805">Transcription regulation</keyword>
<reference evidence="8 9" key="1">
    <citation type="submission" date="2024-04" db="EMBL/GenBank/DDBJ databases">
        <title>Luteolibacter sp. isolated from soil.</title>
        <authorList>
            <person name="An J."/>
        </authorList>
    </citation>
    <scope>NUCLEOTIDE SEQUENCE [LARGE SCALE GENOMIC DNA]</scope>
    <source>
        <strain evidence="8 9">Y139</strain>
    </source>
</reference>